<dbReference type="EMBL" id="BMFV01000036">
    <property type="protein sequence ID" value="GGH86999.1"/>
    <property type="molecule type" value="Genomic_DNA"/>
</dbReference>
<sequence>MIMFTFKIDHEIELKLLEQDDAPELFKVLDQSRRYLREWLPWVDGTQKPEDYQSVIEMWLKQFADSNGFQVGILYKGAIVGMIGFHAIDRSNSATSIGYWLAEAYQGKGIMTRACQALVDYAFHDLKLRRVEIRCGTENKKSRAIPERLGFTHEGTIRCGEFLYDHFIDVDVYGLLSTDQ</sequence>
<dbReference type="PANTHER" id="PTHR43441">
    <property type="entry name" value="RIBOSOMAL-PROTEIN-SERINE ACETYLTRANSFERASE"/>
    <property type="match status" value="1"/>
</dbReference>
<reference evidence="2" key="2">
    <citation type="submission" date="2020-09" db="EMBL/GenBank/DDBJ databases">
        <authorList>
            <person name="Sun Q."/>
            <person name="Zhou Y."/>
        </authorList>
    </citation>
    <scope>NUCLEOTIDE SEQUENCE</scope>
    <source>
        <strain evidence="2">CGMCC 1.12777</strain>
    </source>
</reference>
<dbReference type="Pfam" id="PF13302">
    <property type="entry name" value="Acetyltransf_3"/>
    <property type="match status" value="1"/>
</dbReference>
<dbReference type="InterPro" id="IPR000182">
    <property type="entry name" value="GNAT_dom"/>
</dbReference>
<dbReference type="GO" id="GO:1990189">
    <property type="term" value="F:protein N-terminal-serine acetyltransferase activity"/>
    <property type="evidence" value="ECO:0007669"/>
    <property type="project" value="TreeGrafter"/>
</dbReference>
<dbReference type="SUPFAM" id="SSF55729">
    <property type="entry name" value="Acyl-CoA N-acyltransferases (Nat)"/>
    <property type="match status" value="1"/>
</dbReference>
<feature type="domain" description="N-acetyltransferase" evidence="1">
    <location>
        <begin position="12"/>
        <end position="169"/>
    </location>
</feature>
<evidence type="ECO:0000313" key="2">
    <source>
        <dbReference type="EMBL" id="GGH86999.1"/>
    </source>
</evidence>
<reference evidence="2" key="1">
    <citation type="journal article" date="2014" name="Int. J. Syst. Evol. Microbiol.">
        <title>Complete genome sequence of Corynebacterium casei LMG S-19264T (=DSM 44701T), isolated from a smear-ripened cheese.</title>
        <authorList>
            <consortium name="US DOE Joint Genome Institute (JGI-PGF)"/>
            <person name="Walter F."/>
            <person name="Albersmeier A."/>
            <person name="Kalinowski J."/>
            <person name="Ruckert C."/>
        </authorList>
    </citation>
    <scope>NUCLEOTIDE SEQUENCE</scope>
    <source>
        <strain evidence="2">CGMCC 1.12777</strain>
    </source>
</reference>
<dbReference type="Gene3D" id="3.40.630.30">
    <property type="match status" value="1"/>
</dbReference>
<evidence type="ECO:0000259" key="1">
    <source>
        <dbReference type="PROSITE" id="PS51186"/>
    </source>
</evidence>
<comment type="caution">
    <text evidence="2">The sequence shown here is derived from an EMBL/GenBank/DDBJ whole genome shotgun (WGS) entry which is preliminary data.</text>
</comment>
<name>A0A8J3ENS3_9BACL</name>
<accession>A0A8J3ENS3</accession>
<keyword evidence="3" id="KW-1185">Reference proteome</keyword>
<organism evidence="2 3">
    <name type="scientific">Pullulanibacillus pueri</name>
    <dbReference type="NCBI Taxonomy" id="1437324"/>
    <lineage>
        <taxon>Bacteria</taxon>
        <taxon>Bacillati</taxon>
        <taxon>Bacillota</taxon>
        <taxon>Bacilli</taxon>
        <taxon>Bacillales</taxon>
        <taxon>Sporolactobacillaceae</taxon>
        <taxon>Pullulanibacillus</taxon>
    </lineage>
</organism>
<dbReference type="InterPro" id="IPR051908">
    <property type="entry name" value="Ribosomal_N-acetyltransferase"/>
</dbReference>
<gene>
    <name evidence="2" type="ORF">GCM10007096_36000</name>
</gene>
<protein>
    <submittedName>
        <fullName evidence="2">Ribosomal-protein-serine acetyltransferase</fullName>
    </submittedName>
</protein>
<proteinExistence type="predicted"/>
<dbReference type="PROSITE" id="PS51186">
    <property type="entry name" value="GNAT"/>
    <property type="match status" value="1"/>
</dbReference>
<dbReference type="GO" id="GO:0005737">
    <property type="term" value="C:cytoplasm"/>
    <property type="evidence" value="ECO:0007669"/>
    <property type="project" value="TreeGrafter"/>
</dbReference>
<dbReference type="GO" id="GO:0008999">
    <property type="term" value="F:protein-N-terminal-alanine acetyltransferase activity"/>
    <property type="evidence" value="ECO:0007669"/>
    <property type="project" value="TreeGrafter"/>
</dbReference>
<dbReference type="CDD" id="cd04301">
    <property type="entry name" value="NAT_SF"/>
    <property type="match status" value="1"/>
</dbReference>
<dbReference type="InterPro" id="IPR016181">
    <property type="entry name" value="Acyl_CoA_acyltransferase"/>
</dbReference>
<dbReference type="AlphaFoldDB" id="A0A8J3ENS3"/>
<dbReference type="Proteomes" id="UP000656813">
    <property type="component" value="Unassembled WGS sequence"/>
</dbReference>
<evidence type="ECO:0000313" key="3">
    <source>
        <dbReference type="Proteomes" id="UP000656813"/>
    </source>
</evidence>
<dbReference type="PANTHER" id="PTHR43441:SF12">
    <property type="entry name" value="RIBOSOMAL N-ACETYLTRANSFERASE YDAF-RELATED"/>
    <property type="match status" value="1"/>
</dbReference>